<reference evidence="3" key="1">
    <citation type="submission" date="2022-09" db="EMBL/GenBank/DDBJ databases">
        <authorList>
            <person name="Yuan C."/>
            <person name="Ke Z."/>
        </authorList>
    </citation>
    <scope>NUCLEOTIDE SEQUENCE</scope>
    <source>
        <strain evidence="3">LB-8</strain>
    </source>
</reference>
<feature type="region of interest" description="Disordered" evidence="1">
    <location>
        <begin position="20"/>
        <end position="93"/>
    </location>
</feature>
<gene>
    <name evidence="3" type="ORF">OCK74_23375</name>
</gene>
<evidence type="ECO:0000256" key="2">
    <source>
        <dbReference type="SAM" id="SignalP"/>
    </source>
</evidence>
<comment type="caution">
    <text evidence="3">The sequence shown here is derived from an EMBL/GenBank/DDBJ whole genome shotgun (WGS) entry which is preliminary data.</text>
</comment>
<sequence>MKKIFIVLVGAALFTACGSHSDQGGVVDDGIGTNDSDGALVDSTGEGWNPATDTTMMEDREDLQKREKIDTSKPKYDTAKSDTGQPAQKPVSY</sequence>
<keyword evidence="2" id="KW-0732">Signal</keyword>
<feature type="compositionally biased region" description="Basic and acidic residues" evidence="1">
    <location>
        <begin position="62"/>
        <end position="80"/>
    </location>
</feature>
<dbReference type="EMBL" id="JAOTIF010000027">
    <property type="protein sequence ID" value="MCU7552080.1"/>
    <property type="molecule type" value="Genomic_DNA"/>
</dbReference>
<feature type="signal peptide" evidence="2">
    <location>
        <begin position="1"/>
        <end position="21"/>
    </location>
</feature>
<feature type="chain" id="PRO_5040934089" evidence="2">
    <location>
        <begin position="22"/>
        <end position="93"/>
    </location>
</feature>
<dbReference type="RefSeq" id="WP_279299517.1">
    <property type="nucleotide sequence ID" value="NZ_JAOTIF010000027.1"/>
</dbReference>
<evidence type="ECO:0000313" key="3">
    <source>
        <dbReference type="EMBL" id="MCU7552080.1"/>
    </source>
</evidence>
<protein>
    <submittedName>
        <fullName evidence="3">Uncharacterized protein</fullName>
    </submittedName>
</protein>
<evidence type="ECO:0000256" key="1">
    <source>
        <dbReference type="SAM" id="MobiDB-lite"/>
    </source>
</evidence>
<keyword evidence="4" id="KW-1185">Reference proteome</keyword>
<dbReference type="Proteomes" id="UP001155483">
    <property type="component" value="Unassembled WGS sequence"/>
</dbReference>
<name>A0A9X3B9J0_9BACT</name>
<proteinExistence type="predicted"/>
<dbReference type="PROSITE" id="PS51257">
    <property type="entry name" value="PROKAR_LIPOPROTEIN"/>
    <property type="match status" value="1"/>
</dbReference>
<reference evidence="3" key="2">
    <citation type="submission" date="2023-04" db="EMBL/GenBank/DDBJ databases">
        <title>Paracnuella aquatica gen. nov., sp. nov., a member of the family Chitinophagaceae isolated from a hot spring.</title>
        <authorList>
            <person name="Wang C."/>
        </authorList>
    </citation>
    <scope>NUCLEOTIDE SEQUENCE</scope>
    <source>
        <strain evidence="3">LB-8</strain>
    </source>
</reference>
<organism evidence="3 4">
    <name type="scientific">Paraflavisolibacter caeni</name>
    <dbReference type="NCBI Taxonomy" id="2982496"/>
    <lineage>
        <taxon>Bacteria</taxon>
        <taxon>Pseudomonadati</taxon>
        <taxon>Bacteroidota</taxon>
        <taxon>Chitinophagia</taxon>
        <taxon>Chitinophagales</taxon>
        <taxon>Chitinophagaceae</taxon>
        <taxon>Paraflavisolibacter</taxon>
    </lineage>
</organism>
<evidence type="ECO:0000313" key="4">
    <source>
        <dbReference type="Proteomes" id="UP001155483"/>
    </source>
</evidence>
<accession>A0A9X3B9J0</accession>
<dbReference type="AlphaFoldDB" id="A0A9X3B9J0"/>